<feature type="compositionally biased region" description="Low complexity" evidence="1">
    <location>
        <begin position="141"/>
        <end position="160"/>
    </location>
</feature>
<feature type="region of interest" description="Disordered" evidence="1">
    <location>
        <begin position="422"/>
        <end position="491"/>
    </location>
</feature>
<feature type="region of interest" description="Disordered" evidence="1">
    <location>
        <begin position="195"/>
        <end position="233"/>
    </location>
</feature>
<dbReference type="OrthoDB" id="626202at2759"/>
<protein>
    <recommendedName>
        <fullName evidence="2">F-box domain-containing protein</fullName>
    </recommendedName>
</protein>
<dbReference type="PANTHER" id="PTHR35546:SF21">
    <property type="entry name" value="F-BOX DOMAIN-CONTAINING PROTEIN"/>
    <property type="match status" value="1"/>
</dbReference>
<dbReference type="Pfam" id="PF24750">
    <property type="entry name" value="b-prop_At3g26010-like"/>
    <property type="match status" value="1"/>
</dbReference>
<dbReference type="InterPro" id="IPR055290">
    <property type="entry name" value="At3g26010-like"/>
</dbReference>
<dbReference type="InterPro" id="IPR036047">
    <property type="entry name" value="F-box-like_dom_sf"/>
</dbReference>
<keyword evidence="4" id="KW-1185">Reference proteome</keyword>
<dbReference type="PANTHER" id="PTHR35546">
    <property type="entry name" value="F-BOX PROTEIN INTERACTION DOMAIN PROTEIN-RELATED"/>
    <property type="match status" value="1"/>
</dbReference>
<evidence type="ECO:0000256" key="1">
    <source>
        <dbReference type="SAM" id="MobiDB-lite"/>
    </source>
</evidence>
<dbReference type="PROSITE" id="PS50181">
    <property type="entry name" value="FBOX"/>
    <property type="match status" value="1"/>
</dbReference>
<feature type="compositionally biased region" description="Gly residues" evidence="1">
    <location>
        <begin position="442"/>
        <end position="470"/>
    </location>
</feature>
<feature type="compositionally biased region" description="Basic and acidic residues" evidence="1">
    <location>
        <begin position="90"/>
        <end position="104"/>
    </location>
</feature>
<accession>A0A484LU79</accession>
<dbReference type="SMART" id="SM00256">
    <property type="entry name" value="FBOX"/>
    <property type="match status" value="1"/>
</dbReference>
<evidence type="ECO:0000313" key="4">
    <source>
        <dbReference type="Proteomes" id="UP000595140"/>
    </source>
</evidence>
<organism evidence="3 4">
    <name type="scientific">Cuscuta campestris</name>
    <dbReference type="NCBI Taxonomy" id="132261"/>
    <lineage>
        <taxon>Eukaryota</taxon>
        <taxon>Viridiplantae</taxon>
        <taxon>Streptophyta</taxon>
        <taxon>Embryophyta</taxon>
        <taxon>Tracheophyta</taxon>
        <taxon>Spermatophyta</taxon>
        <taxon>Magnoliopsida</taxon>
        <taxon>eudicotyledons</taxon>
        <taxon>Gunneridae</taxon>
        <taxon>Pentapetalae</taxon>
        <taxon>asterids</taxon>
        <taxon>lamiids</taxon>
        <taxon>Solanales</taxon>
        <taxon>Convolvulaceae</taxon>
        <taxon>Cuscuteae</taxon>
        <taxon>Cuscuta</taxon>
        <taxon>Cuscuta subgen. Grammica</taxon>
        <taxon>Cuscuta sect. Cleistogrammica</taxon>
    </lineage>
</organism>
<gene>
    <name evidence="3" type="ORF">CCAM_LOCUS21613</name>
</gene>
<dbReference type="Proteomes" id="UP000595140">
    <property type="component" value="Unassembled WGS sequence"/>
</dbReference>
<dbReference type="Pfam" id="PF00646">
    <property type="entry name" value="F-box"/>
    <property type="match status" value="1"/>
</dbReference>
<evidence type="ECO:0000259" key="2">
    <source>
        <dbReference type="PROSITE" id="PS50181"/>
    </source>
</evidence>
<dbReference type="InterPro" id="IPR001810">
    <property type="entry name" value="F-box_dom"/>
</dbReference>
<feature type="region of interest" description="Disordered" evidence="1">
    <location>
        <begin position="25"/>
        <end position="46"/>
    </location>
</feature>
<name>A0A484LU79_9ASTE</name>
<dbReference type="InterPro" id="IPR056592">
    <property type="entry name" value="Beta-prop_At3g26010-like"/>
</dbReference>
<dbReference type="SUPFAM" id="SSF81383">
    <property type="entry name" value="F-box domain"/>
    <property type="match status" value="1"/>
</dbReference>
<feature type="domain" description="F-box" evidence="2">
    <location>
        <begin position="594"/>
        <end position="639"/>
    </location>
</feature>
<reference evidence="3 4" key="1">
    <citation type="submission" date="2018-04" db="EMBL/GenBank/DDBJ databases">
        <authorList>
            <person name="Vogel A."/>
        </authorList>
    </citation>
    <scope>NUCLEOTIDE SEQUENCE [LARGE SCALE GENOMIC DNA]</scope>
</reference>
<proteinExistence type="predicted"/>
<feature type="compositionally biased region" description="Polar residues" evidence="1">
    <location>
        <begin position="426"/>
        <end position="438"/>
    </location>
</feature>
<evidence type="ECO:0000313" key="3">
    <source>
        <dbReference type="EMBL" id="VFQ79837.1"/>
    </source>
</evidence>
<dbReference type="EMBL" id="OOIL02002010">
    <property type="protein sequence ID" value="VFQ79837.1"/>
    <property type="molecule type" value="Genomic_DNA"/>
</dbReference>
<sequence length="994" mass="110586">MEPPVSSPRISFSADFLEEKDFISICPAQSDNKQNNDNEKGRRSNPTEFEFLSGEINNTMMITADKLFSEGKLLPFSWQMQLPADKIRRNAGEEEAPEKPRSGEETVGLFLDDHDDDPSPRLPKCTVLWKELLRLRKKNKASSASSSSSLSPSSSLSSSSSGGGSSPEKKTKKMEKGGNKSAPIRSTEIRVFLLLGNSKKKKKRKNKSTQPIVSPPRRRPGLHRSAMASLSSDPMDRLPTGLKLFVRNLQSLTPVKLDDTNYPSWSATVCANLIAHRLLSYVDGSKVPHSSLVLEDKAADPGKDELPVMKPNPAFDTWVLVDAQIRACLLAIERLHSIQKGTDSMQTYLDIVLTIVSSLKLAHEDISEQDIILCVLRGLPADYASLKQNIHTNIATVTFNQVSAWLLSEELNLTFEKKLHLGDPGSPSSTDLHSALFTNSGRGNGRGRGCGPYRGRGGPSRGSNYGGRGGRQSSYREDQRGRGGGRGTGNTCQLCGKTGHAVWNCWHRYDESYSGPPQAYYTNQSAETNPNWHLDTGANTHVTYDFSQLHTSSPYHGTNSITTAGVRVVYYSASGVPCGMRKRRNQKLKVVESGEKELWLPSSLLADILSRLPCRALARLRFVSKEWNSVVSDRTFVRLQMKPAAGERLSGFFFQGRYQWCDGDIKSLTYIPLLAHQNERRESAARVEKGVLGFLPEQVVLLSAINGLLCCRSCFPSPNPLKIYVCNPLNREWTALPWPPHPPKDSSTALAFRPFHGGCISTDFQVITVCQTPMEEEEEEEVRYRFGFKIYSSRAKEWRESREGCTWAHKLQRKGCVFAEEEGGTAYWLTEDNRVLMFDLANELCCLVHGPFPASGLDFAPGVCLGEAHGRVQYVMISQDGLQVWELEDRFGSHWALKRFVSPEDLERENPKCMHQVSKKLESHLATDSSSLLIDLLSFKDATLLLRISTDVYAFDFETGKAKWVCAVSALGPNSWFSPIVIPYTMSLAPIDLA</sequence>
<feature type="region of interest" description="Disordered" evidence="1">
    <location>
        <begin position="90"/>
        <end position="122"/>
    </location>
</feature>
<feature type="compositionally biased region" description="Basic residues" evidence="1">
    <location>
        <begin position="198"/>
        <end position="207"/>
    </location>
</feature>
<dbReference type="Gene3D" id="1.20.1280.50">
    <property type="match status" value="1"/>
</dbReference>
<feature type="region of interest" description="Disordered" evidence="1">
    <location>
        <begin position="138"/>
        <end position="182"/>
    </location>
</feature>
<dbReference type="AlphaFoldDB" id="A0A484LU79"/>
<dbReference type="Pfam" id="PF14223">
    <property type="entry name" value="Retrotran_gag_2"/>
    <property type="match status" value="1"/>
</dbReference>